<proteinExistence type="predicted"/>
<gene>
    <name evidence="1" type="ORF">SAMN03080601_00848</name>
</gene>
<dbReference type="AlphaFoldDB" id="A0A1T5CK69"/>
<organism evidence="1 2">
    <name type="scientific">Alkalitalea saponilacus</name>
    <dbReference type="NCBI Taxonomy" id="889453"/>
    <lineage>
        <taxon>Bacteria</taxon>
        <taxon>Pseudomonadati</taxon>
        <taxon>Bacteroidota</taxon>
        <taxon>Bacteroidia</taxon>
        <taxon>Marinilabiliales</taxon>
        <taxon>Marinilabiliaceae</taxon>
        <taxon>Alkalitalea</taxon>
    </lineage>
</organism>
<reference evidence="1 2" key="1">
    <citation type="submission" date="2017-02" db="EMBL/GenBank/DDBJ databases">
        <authorList>
            <person name="Peterson S.W."/>
        </authorList>
    </citation>
    <scope>NUCLEOTIDE SEQUENCE [LARGE SCALE GENOMIC DNA]</scope>
    <source>
        <strain evidence="1 2">DSM 24412</strain>
    </source>
</reference>
<evidence type="ECO:0000313" key="2">
    <source>
        <dbReference type="Proteomes" id="UP000191055"/>
    </source>
</evidence>
<accession>A0A1T5CK69</accession>
<keyword evidence="2" id="KW-1185">Reference proteome</keyword>
<sequence>MLLPNFDLGIKNNRSFPDNIGIRLLDIRHKQASYYQLIVRHDNKSIYI</sequence>
<dbReference type="Proteomes" id="UP000191055">
    <property type="component" value="Unassembled WGS sequence"/>
</dbReference>
<evidence type="ECO:0000313" key="1">
    <source>
        <dbReference type="EMBL" id="SKB59736.1"/>
    </source>
</evidence>
<dbReference type="EMBL" id="FUYV01000003">
    <property type="protein sequence ID" value="SKB59736.1"/>
    <property type="molecule type" value="Genomic_DNA"/>
</dbReference>
<name>A0A1T5CK69_9BACT</name>
<protein>
    <submittedName>
        <fullName evidence="1">Uncharacterized protein</fullName>
    </submittedName>
</protein>